<dbReference type="Proteomes" id="UP000319865">
    <property type="component" value="Unassembled WGS sequence"/>
</dbReference>
<evidence type="ECO:0000313" key="3">
    <source>
        <dbReference type="Proteomes" id="UP000319865"/>
    </source>
</evidence>
<evidence type="ECO:0000256" key="1">
    <source>
        <dbReference type="SAM" id="MobiDB-lite"/>
    </source>
</evidence>
<sequence length="83" mass="9328">MSTTFETRRRPTWRHLGPGPQSLGVGRRVFYRLDDLHDWIDVQHGYGAPVDSGKGVVSAPECTVARTPASVVDVQRRPQQQED</sequence>
<comment type="caution">
    <text evidence="2">The sequence shown here is derived from an EMBL/GenBank/DDBJ whole genome shotgun (WGS) entry which is preliminary data.</text>
</comment>
<name>A0A543PHK7_9ACTN</name>
<evidence type="ECO:0008006" key="4">
    <source>
        <dbReference type="Google" id="ProtNLM"/>
    </source>
</evidence>
<dbReference type="AlphaFoldDB" id="A0A543PHK7"/>
<evidence type="ECO:0000313" key="2">
    <source>
        <dbReference type="EMBL" id="TQN43537.1"/>
    </source>
</evidence>
<dbReference type="EMBL" id="VFQE01000001">
    <property type="protein sequence ID" value="TQN43537.1"/>
    <property type="molecule type" value="Genomic_DNA"/>
</dbReference>
<reference evidence="2 3" key="1">
    <citation type="submission" date="2019-06" db="EMBL/GenBank/DDBJ databases">
        <title>Sequencing the genomes of 1000 actinobacteria strains.</title>
        <authorList>
            <person name="Klenk H.-P."/>
        </authorList>
    </citation>
    <scope>NUCLEOTIDE SEQUENCE [LARGE SCALE GENOMIC DNA]</scope>
    <source>
        <strain evidence="2 3">DSM 46837</strain>
    </source>
</reference>
<keyword evidence="3" id="KW-1185">Reference proteome</keyword>
<protein>
    <recommendedName>
        <fullName evidence="4">Helix-turn-helix protein</fullName>
    </recommendedName>
</protein>
<gene>
    <name evidence="2" type="ORF">FHU33_2984</name>
</gene>
<accession>A0A543PHK7</accession>
<feature type="region of interest" description="Disordered" evidence="1">
    <location>
        <begin position="1"/>
        <end position="20"/>
    </location>
</feature>
<organism evidence="2 3">
    <name type="scientific">Blastococcus colisei</name>
    <dbReference type="NCBI Taxonomy" id="1564162"/>
    <lineage>
        <taxon>Bacteria</taxon>
        <taxon>Bacillati</taxon>
        <taxon>Actinomycetota</taxon>
        <taxon>Actinomycetes</taxon>
        <taxon>Geodermatophilales</taxon>
        <taxon>Geodermatophilaceae</taxon>
        <taxon>Blastococcus</taxon>
    </lineage>
</organism>
<proteinExistence type="predicted"/>